<evidence type="ECO:0000313" key="2">
    <source>
        <dbReference type="Proteomes" id="UP001374584"/>
    </source>
</evidence>
<name>A0AAN9LGY3_PHACN</name>
<sequence>MYGVHHEGPFSGKLVRALCQFVHNMAAESKDENCMIIVTEVGGRDELNHHIPHWKLLPCPEDLWCIKSLKNEGTNNKFHELTKTPPTRALFVDPRENQNPPHVLGDKSIHLSWWGVFSSSFHIGDTKSQDIHNFGATPHFGVLLSNSLLVLNDSDYSVTMVVQTLFLHLSNHNSTDEASAVID</sequence>
<organism evidence="1 2">
    <name type="scientific">Phaseolus coccineus</name>
    <name type="common">Scarlet runner bean</name>
    <name type="synonym">Phaseolus multiflorus</name>
    <dbReference type="NCBI Taxonomy" id="3886"/>
    <lineage>
        <taxon>Eukaryota</taxon>
        <taxon>Viridiplantae</taxon>
        <taxon>Streptophyta</taxon>
        <taxon>Embryophyta</taxon>
        <taxon>Tracheophyta</taxon>
        <taxon>Spermatophyta</taxon>
        <taxon>Magnoliopsida</taxon>
        <taxon>eudicotyledons</taxon>
        <taxon>Gunneridae</taxon>
        <taxon>Pentapetalae</taxon>
        <taxon>rosids</taxon>
        <taxon>fabids</taxon>
        <taxon>Fabales</taxon>
        <taxon>Fabaceae</taxon>
        <taxon>Papilionoideae</taxon>
        <taxon>50 kb inversion clade</taxon>
        <taxon>NPAAA clade</taxon>
        <taxon>indigoferoid/millettioid clade</taxon>
        <taxon>Phaseoleae</taxon>
        <taxon>Phaseolus</taxon>
    </lineage>
</organism>
<dbReference type="EMBL" id="JAYMYR010000011">
    <property type="protein sequence ID" value="KAK7333203.1"/>
    <property type="molecule type" value="Genomic_DNA"/>
</dbReference>
<comment type="caution">
    <text evidence="1">The sequence shown here is derived from an EMBL/GenBank/DDBJ whole genome shotgun (WGS) entry which is preliminary data.</text>
</comment>
<dbReference type="InterPro" id="IPR052810">
    <property type="entry name" value="Plant_NAT"/>
</dbReference>
<dbReference type="Proteomes" id="UP001374584">
    <property type="component" value="Unassembled WGS sequence"/>
</dbReference>
<reference evidence="1 2" key="1">
    <citation type="submission" date="2024-01" db="EMBL/GenBank/DDBJ databases">
        <title>The genomes of 5 underutilized Papilionoideae crops provide insights into root nodulation and disease resistanc.</title>
        <authorList>
            <person name="Jiang F."/>
        </authorList>
    </citation>
    <scope>NUCLEOTIDE SEQUENCE [LARGE SCALE GENOMIC DNA]</scope>
    <source>
        <strain evidence="1">JINMINGXINNONG_FW02</strain>
        <tissue evidence="1">Leaves</tissue>
    </source>
</reference>
<protein>
    <submittedName>
        <fullName evidence="1">Uncharacterized protein</fullName>
    </submittedName>
</protein>
<evidence type="ECO:0000313" key="1">
    <source>
        <dbReference type="EMBL" id="KAK7333203.1"/>
    </source>
</evidence>
<dbReference type="PANTHER" id="PTHR47370:SF1">
    <property type="entry name" value="ACYL-COA N-ACYLTRANSFERASES (NAT) SUPERFAMILY PROTEIN"/>
    <property type="match status" value="1"/>
</dbReference>
<gene>
    <name evidence="1" type="ORF">VNO80_29968</name>
</gene>
<dbReference type="AlphaFoldDB" id="A0AAN9LGY3"/>
<keyword evidence="2" id="KW-1185">Reference proteome</keyword>
<dbReference type="PANTHER" id="PTHR47370">
    <property type="entry name" value="ACYL-COA N-ACYLTRANSFERASES (NAT) SUPERFAMILY PROTEIN"/>
    <property type="match status" value="1"/>
</dbReference>
<accession>A0AAN9LGY3</accession>
<proteinExistence type="predicted"/>